<feature type="compositionally biased region" description="Low complexity" evidence="1">
    <location>
        <begin position="219"/>
        <end position="228"/>
    </location>
</feature>
<feature type="region of interest" description="Disordered" evidence="1">
    <location>
        <begin position="211"/>
        <end position="234"/>
    </location>
</feature>
<name>A0A0G3BVW4_9BURK</name>
<keyword evidence="3" id="KW-1185">Reference proteome</keyword>
<dbReference type="Proteomes" id="UP000035352">
    <property type="component" value="Chromosome"/>
</dbReference>
<evidence type="ECO:0000313" key="2">
    <source>
        <dbReference type="EMBL" id="AKJ30670.1"/>
    </source>
</evidence>
<evidence type="ECO:0008006" key="4">
    <source>
        <dbReference type="Google" id="ProtNLM"/>
    </source>
</evidence>
<accession>A0A0G3BVW4</accession>
<dbReference type="KEGG" id="pbh:AAW51_3979"/>
<organism evidence="2 3">
    <name type="scientific">Caldimonas brevitalea</name>
    <dbReference type="NCBI Taxonomy" id="413882"/>
    <lineage>
        <taxon>Bacteria</taxon>
        <taxon>Pseudomonadati</taxon>
        <taxon>Pseudomonadota</taxon>
        <taxon>Betaproteobacteria</taxon>
        <taxon>Burkholderiales</taxon>
        <taxon>Sphaerotilaceae</taxon>
        <taxon>Caldimonas</taxon>
    </lineage>
</organism>
<evidence type="ECO:0000313" key="3">
    <source>
        <dbReference type="Proteomes" id="UP000035352"/>
    </source>
</evidence>
<dbReference type="STRING" id="413882.AAW51_3979"/>
<protein>
    <recommendedName>
        <fullName evidence="4">DUF3489 domain-containing protein</fullName>
    </recommendedName>
</protein>
<dbReference type="OrthoDB" id="6057673at2"/>
<dbReference type="Pfam" id="PF11994">
    <property type="entry name" value="DUF3489"/>
    <property type="match status" value="1"/>
</dbReference>
<dbReference type="InterPro" id="IPR021880">
    <property type="entry name" value="DUF3489"/>
</dbReference>
<feature type="region of interest" description="Disordered" evidence="1">
    <location>
        <begin position="106"/>
        <end position="147"/>
    </location>
</feature>
<gene>
    <name evidence="2" type="ORF">AAW51_3979</name>
</gene>
<sequence>MNAITLTATQRETLEFAVQHTDGRIEWFPASVKGGAIAKVLQGLLTRELIAEEGGHHVVTDAGYAALGRKRPTTRAPKAKAKGKRKVAASAVTAAEAQDDLEQEVAAAEASWAKASAEPDAEAESADPAAEPAAQVTREPRSNSKQAQVIALLRRPEGATIDEIRHLTGWQAHTVRGAFAGTFKKRLGLNVVSEKSTDDERVYRIVEAEAEAEAEAESDQQPSQQAEAIEGEAA</sequence>
<proteinExistence type="predicted"/>
<reference evidence="2 3" key="1">
    <citation type="submission" date="2015-05" db="EMBL/GenBank/DDBJ databases">
        <authorList>
            <person name="Tang B."/>
            <person name="Yu Y."/>
        </authorList>
    </citation>
    <scope>NUCLEOTIDE SEQUENCE [LARGE SCALE GENOMIC DNA]</scope>
    <source>
        <strain evidence="2 3">DSM 7029</strain>
    </source>
</reference>
<evidence type="ECO:0000256" key="1">
    <source>
        <dbReference type="SAM" id="MobiDB-lite"/>
    </source>
</evidence>
<feature type="compositionally biased region" description="Low complexity" evidence="1">
    <location>
        <begin position="106"/>
        <end position="118"/>
    </location>
</feature>
<dbReference type="EMBL" id="CP011371">
    <property type="protein sequence ID" value="AKJ30670.1"/>
    <property type="molecule type" value="Genomic_DNA"/>
</dbReference>
<dbReference type="RefSeq" id="WP_083438441.1">
    <property type="nucleotide sequence ID" value="NZ_CP011371.1"/>
</dbReference>
<dbReference type="PATRIC" id="fig|413882.6.peg.4155"/>
<dbReference type="AlphaFoldDB" id="A0A0G3BVW4"/>